<evidence type="ECO:0000313" key="2">
    <source>
        <dbReference type="EMBL" id="MBB6542444.1"/>
    </source>
</evidence>
<dbReference type="EMBL" id="JACHHU010000005">
    <property type="protein sequence ID" value="MBB6542444.1"/>
    <property type="molecule type" value="Genomic_DNA"/>
</dbReference>
<dbReference type="Proteomes" id="UP000537141">
    <property type="component" value="Unassembled WGS sequence"/>
</dbReference>
<keyword evidence="1" id="KW-0472">Membrane</keyword>
<dbReference type="RefSeq" id="WP_184423109.1">
    <property type="nucleotide sequence ID" value="NZ_AP027362.1"/>
</dbReference>
<sequence>MKLAKPIYESLPYIYFFMSGYLLSLDNSLVLIFSAALFYTAGCVTLVTRSSHRRLDKQIESIKHAIPELIYEYKPYVFGAIAIFTLMLTKNAYIQFAAFTLGVVALRILLFRHNNRCRPKALF</sequence>
<name>A0A7X0TST3_9GAMM</name>
<keyword evidence="3" id="KW-1185">Reference proteome</keyword>
<gene>
    <name evidence="2" type="ORF">HNQ55_000933</name>
</gene>
<feature type="transmembrane region" description="Helical" evidence="1">
    <location>
        <begin position="7"/>
        <end position="23"/>
    </location>
</feature>
<evidence type="ECO:0000256" key="1">
    <source>
        <dbReference type="SAM" id="Phobius"/>
    </source>
</evidence>
<comment type="caution">
    <text evidence="2">The sequence shown here is derived from an EMBL/GenBank/DDBJ whole genome shotgun (WGS) entry which is preliminary data.</text>
</comment>
<keyword evidence="1" id="KW-0812">Transmembrane</keyword>
<feature type="transmembrane region" description="Helical" evidence="1">
    <location>
        <begin position="69"/>
        <end position="87"/>
    </location>
</feature>
<organism evidence="2 3">
    <name type="scientific">Thalassotalea piscium</name>
    <dbReference type="NCBI Taxonomy" id="1230533"/>
    <lineage>
        <taxon>Bacteria</taxon>
        <taxon>Pseudomonadati</taxon>
        <taxon>Pseudomonadota</taxon>
        <taxon>Gammaproteobacteria</taxon>
        <taxon>Alteromonadales</taxon>
        <taxon>Colwelliaceae</taxon>
        <taxon>Thalassotalea</taxon>
    </lineage>
</organism>
<dbReference type="AlphaFoldDB" id="A0A7X0TST3"/>
<protein>
    <submittedName>
        <fullName evidence="2">Uncharacterized protein</fullName>
    </submittedName>
</protein>
<evidence type="ECO:0000313" key="3">
    <source>
        <dbReference type="Proteomes" id="UP000537141"/>
    </source>
</evidence>
<proteinExistence type="predicted"/>
<feature type="transmembrane region" description="Helical" evidence="1">
    <location>
        <begin position="29"/>
        <end position="48"/>
    </location>
</feature>
<feature type="transmembrane region" description="Helical" evidence="1">
    <location>
        <begin position="93"/>
        <end position="110"/>
    </location>
</feature>
<accession>A0A7X0TST3</accession>
<keyword evidence="1" id="KW-1133">Transmembrane helix</keyword>
<reference evidence="2 3" key="1">
    <citation type="submission" date="2020-08" db="EMBL/GenBank/DDBJ databases">
        <title>Genomic Encyclopedia of Type Strains, Phase IV (KMG-IV): sequencing the most valuable type-strain genomes for metagenomic binning, comparative biology and taxonomic classification.</title>
        <authorList>
            <person name="Goeker M."/>
        </authorList>
    </citation>
    <scope>NUCLEOTIDE SEQUENCE [LARGE SCALE GENOMIC DNA]</scope>
    <source>
        <strain evidence="2 3">DSM 26287</strain>
    </source>
</reference>